<dbReference type="Proteomes" id="UP000695562">
    <property type="component" value="Unassembled WGS sequence"/>
</dbReference>
<keyword evidence="5" id="KW-0539">Nucleus</keyword>
<evidence type="ECO:0000259" key="7">
    <source>
        <dbReference type="Pfam" id="PF05699"/>
    </source>
</evidence>
<dbReference type="SUPFAM" id="SSF53098">
    <property type="entry name" value="Ribonuclease H-like"/>
    <property type="match status" value="1"/>
</dbReference>
<dbReference type="GO" id="GO:0005634">
    <property type="term" value="C:nucleus"/>
    <property type="evidence" value="ECO:0007669"/>
    <property type="project" value="UniProtKB-SubCell"/>
</dbReference>
<comment type="subcellular location">
    <subcellularLocation>
        <location evidence="1">Nucleus</location>
    </subcellularLocation>
</comment>
<feature type="domain" description="HAT C-terminal dimerisation" evidence="7">
    <location>
        <begin position="66"/>
        <end position="133"/>
    </location>
</feature>
<evidence type="ECO:0000313" key="8">
    <source>
        <dbReference type="EMBL" id="KAF2068493.1"/>
    </source>
</evidence>
<evidence type="ECO:0000313" key="9">
    <source>
        <dbReference type="Proteomes" id="UP000695562"/>
    </source>
</evidence>
<protein>
    <recommendedName>
        <fullName evidence="7">HAT C-terminal dimerisation domain-containing protein</fullName>
    </recommendedName>
</protein>
<comment type="caution">
    <text evidence="8">The sequence shown here is derived from an EMBL/GenBank/DDBJ whole genome shotgun (WGS) entry which is preliminary data.</text>
</comment>
<sequence length="144" mass="16226">MPSVLLPLLPQPLMPPPNIPLGDATSTARDSPSSATELDSDESFELDLYENSNLSEFQQYVLLVNCKVSPLKWWAVNATEYPILAKMARHFFGATPTEVSLERDFSFGSHLMNPRKAALLPETIRAHFLLRSYLNFIQDFNKIA</sequence>
<keyword evidence="2" id="KW-0479">Metal-binding</keyword>
<keyword evidence="4" id="KW-0862">Zinc</keyword>
<evidence type="ECO:0000256" key="3">
    <source>
        <dbReference type="ARBA" id="ARBA00022771"/>
    </source>
</evidence>
<feature type="compositionally biased region" description="Polar residues" evidence="6">
    <location>
        <begin position="24"/>
        <end position="37"/>
    </location>
</feature>
<evidence type="ECO:0000256" key="4">
    <source>
        <dbReference type="ARBA" id="ARBA00022833"/>
    </source>
</evidence>
<dbReference type="Pfam" id="PF05699">
    <property type="entry name" value="Dimer_Tnp_hAT"/>
    <property type="match status" value="1"/>
</dbReference>
<reference evidence="8" key="1">
    <citation type="submission" date="2020-01" db="EMBL/GenBank/DDBJ databases">
        <title>Development of genomics and gene disruption for Polysphondylium violaceum indicates a role for the polyketide synthase stlB in stalk morphogenesis.</title>
        <authorList>
            <person name="Narita B."/>
            <person name="Kawabe Y."/>
            <person name="Kin K."/>
            <person name="Saito T."/>
            <person name="Gibbs R."/>
            <person name="Kuspa A."/>
            <person name="Muzny D."/>
            <person name="Queller D."/>
            <person name="Richards S."/>
            <person name="Strassman J."/>
            <person name="Sucgang R."/>
            <person name="Worley K."/>
            <person name="Schaap P."/>
        </authorList>
    </citation>
    <scope>NUCLEOTIDE SEQUENCE</scope>
    <source>
        <strain evidence="8">QSvi11</strain>
    </source>
</reference>
<dbReference type="AlphaFoldDB" id="A0A8J4PKG9"/>
<evidence type="ECO:0000256" key="2">
    <source>
        <dbReference type="ARBA" id="ARBA00022723"/>
    </source>
</evidence>
<feature type="region of interest" description="Disordered" evidence="6">
    <location>
        <begin position="15"/>
        <end position="42"/>
    </location>
</feature>
<evidence type="ECO:0000256" key="5">
    <source>
        <dbReference type="ARBA" id="ARBA00023242"/>
    </source>
</evidence>
<dbReference type="InterPro" id="IPR008906">
    <property type="entry name" value="HATC_C_dom"/>
</dbReference>
<organism evidence="8 9">
    <name type="scientific">Polysphondylium violaceum</name>
    <dbReference type="NCBI Taxonomy" id="133409"/>
    <lineage>
        <taxon>Eukaryota</taxon>
        <taxon>Amoebozoa</taxon>
        <taxon>Evosea</taxon>
        <taxon>Eumycetozoa</taxon>
        <taxon>Dictyostelia</taxon>
        <taxon>Dictyosteliales</taxon>
        <taxon>Dictyosteliaceae</taxon>
        <taxon>Polysphondylium</taxon>
    </lineage>
</organism>
<dbReference type="GO" id="GO:0008270">
    <property type="term" value="F:zinc ion binding"/>
    <property type="evidence" value="ECO:0007669"/>
    <property type="project" value="UniProtKB-KW"/>
</dbReference>
<dbReference type="EMBL" id="AJWJ01000959">
    <property type="protein sequence ID" value="KAF2068493.1"/>
    <property type="molecule type" value="Genomic_DNA"/>
</dbReference>
<dbReference type="OrthoDB" id="10046500at2759"/>
<dbReference type="GO" id="GO:0046983">
    <property type="term" value="F:protein dimerization activity"/>
    <property type="evidence" value="ECO:0007669"/>
    <property type="project" value="InterPro"/>
</dbReference>
<dbReference type="PANTHER" id="PTHR46481">
    <property type="entry name" value="ZINC FINGER BED DOMAIN-CONTAINING PROTEIN 4"/>
    <property type="match status" value="1"/>
</dbReference>
<keyword evidence="9" id="KW-1185">Reference proteome</keyword>
<accession>A0A8J4PKG9</accession>
<dbReference type="PANTHER" id="PTHR46481:SF10">
    <property type="entry name" value="ZINC FINGER BED DOMAIN-CONTAINING PROTEIN 39"/>
    <property type="match status" value="1"/>
</dbReference>
<name>A0A8J4PKG9_9MYCE</name>
<evidence type="ECO:0000256" key="6">
    <source>
        <dbReference type="SAM" id="MobiDB-lite"/>
    </source>
</evidence>
<gene>
    <name evidence="8" type="ORF">CYY_010182</name>
</gene>
<keyword evidence="3" id="KW-0863">Zinc-finger</keyword>
<proteinExistence type="predicted"/>
<dbReference type="InterPro" id="IPR012337">
    <property type="entry name" value="RNaseH-like_sf"/>
</dbReference>
<dbReference type="InterPro" id="IPR052035">
    <property type="entry name" value="ZnF_BED_domain_contain"/>
</dbReference>
<evidence type="ECO:0000256" key="1">
    <source>
        <dbReference type="ARBA" id="ARBA00004123"/>
    </source>
</evidence>